<organism evidence="9 10">
    <name type="scientific">Bifidobacterium aemilianum</name>
    <dbReference type="NCBI Taxonomy" id="2493120"/>
    <lineage>
        <taxon>Bacteria</taxon>
        <taxon>Bacillati</taxon>
        <taxon>Actinomycetota</taxon>
        <taxon>Actinomycetes</taxon>
        <taxon>Bifidobacteriales</taxon>
        <taxon>Bifidobacteriaceae</taxon>
        <taxon>Bifidobacterium</taxon>
    </lineage>
</organism>
<evidence type="ECO:0000256" key="4">
    <source>
        <dbReference type="ARBA" id="ARBA00022989"/>
    </source>
</evidence>
<dbReference type="PANTHER" id="PTHR35529:SF1">
    <property type="entry name" value="MANGANESE EFFLUX PUMP MNTP-RELATED"/>
    <property type="match status" value="1"/>
</dbReference>
<evidence type="ECO:0000313" key="10">
    <source>
        <dbReference type="Proteomes" id="UP000252530"/>
    </source>
</evidence>
<feature type="transmembrane region" description="Helical" evidence="8">
    <location>
        <begin position="6"/>
        <end position="26"/>
    </location>
</feature>
<evidence type="ECO:0000256" key="6">
    <source>
        <dbReference type="ARBA" id="ARBA00023136"/>
    </source>
</evidence>
<keyword evidence="1 8" id="KW-0813">Transport</keyword>
<dbReference type="InterPro" id="IPR003810">
    <property type="entry name" value="Mntp/YtaF"/>
</dbReference>
<accession>A0A366K7P3</accession>
<dbReference type="OrthoDB" id="9811590at2"/>
<proteinExistence type="inferred from homology"/>
<keyword evidence="10" id="KW-1185">Reference proteome</keyword>
<dbReference type="Pfam" id="PF02659">
    <property type="entry name" value="Mntp"/>
    <property type="match status" value="1"/>
</dbReference>
<reference evidence="9 10" key="1">
    <citation type="submission" date="2017-10" db="EMBL/GenBank/DDBJ databases">
        <title>Bifidobacterium xylocopum sp. nov. and Bifidobacterium aemilianum sp. nov., from the carpenter bee (Xylocopa violacea) digestive tract.</title>
        <authorList>
            <person name="Alberoni D."/>
            <person name="Baffoni L."/>
            <person name="Di Gioia D."/>
            <person name="Gaggia F."/>
            <person name="Biavati B."/>
        </authorList>
    </citation>
    <scope>NUCLEOTIDE SEQUENCE [LARGE SCALE GENOMIC DNA]</scope>
    <source>
        <strain evidence="9 10">XV10</strain>
    </source>
</reference>
<dbReference type="AlphaFoldDB" id="A0A366K7P3"/>
<keyword evidence="4 8" id="KW-1133">Transmembrane helix</keyword>
<evidence type="ECO:0000256" key="2">
    <source>
        <dbReference type="ARBA" id="ARBA00022475"/>
    </source>
</evidence>
<keyword evidence="2 8" id="KW-1003">Cell membrane</keyword>
<comment type="function">
    <text evidence="8">Probably functions as a manganese efflux pump.</text>
</comment>
<feature type="transmembrane region" description="Helical" evidence="8">
    <location>
        <begin position="38"/>
        <end position="57"/>
    </location>
</feature>
<evidence type="ECO:0000256" key="3">
    <source>
        <dbReference type="ARBA" id="ARBA00022692"/>
    </source>
</evidence>
<comment type="subcellular location">
    <subcellularLocation>
        <location evidence="8">Cell membrane</location>
        <topology evidence="8">Multi-pass membrane protein</topology>
    </subcellularLocation>
</comment>
<dbReference type="PANTHER" id="PTHR35529">
    <property type="entry name" value="MANGANESE EFFLUX PUMP MNTP-RELATED"/>
    <property type="match status" value="1"/>
</dbReference>
<dbReference type="GO" id="GO:0005384">
    <property type="term" value="F:manganese ion transmembrane transporter activity"/>
    <property type="evidence" value="ECO:0007669"/>
    <property type="project" value="UniProtKB-UniRule"/>
</dbReference>
<dbReference type="RefSeq" id="WP_113860288.1">
    <property type="nucleotide sequence ID" value="NZ_PDCG01000004.1"/>
</dbReference>
<keyword evidence="5 8" id="KW-0406">Ion transport</keyword>
<evidence type="ECO:0000256" key="1">
    <source>
        <dbReference type="ARBA" id="ARBA00022448"/>
    </source>
</evidence>
<feature type="transmembrane region" description="Helical" evidence="8">
    <location>
        <begin position="106"/>
        <end position="126"/>
    </location>
</feature>
<dbReference type="GO" id="GO:0005886">
    <property type="term" value="C:plasma membrane"/>
    <property type="evidence" value="ECO:0007669"/>
    <property type="project" value="UniProtKB-SubCell"/>
</dbReference>
<comment type="similarity">
    <text evidence="8">Belongs to the MntP (TC 9.B.29) family.</text>
</comment>
<name>A0A366K7P3_9BIFI</name>
<evidence type="ECO:0000256" key="5">
    <source>
        <dbReference type="ARBA" id="ARBA00023065"/>
    </source>
</evidence>
<comment type="caution">
    <text evidence="9">The sequence shown here is derived from an EMBL/GenBank/DDBJ whole genome shotgun (WGS) entry which is preliminary data.</text>
</comment>
<keyword evidence="6 8" id="KW-0472">Membrane</keyword>
<keyword evidence="3 8" id="KW-0812">Transmembrane</keyword>
<keyword evidence="7 8" id="KW-0464">Manganese</keyword>
<dbReference type="Proteomes" id="UP000252530">
    <property type="component" value="Unassembled WGS sequence"/>
</dbReference>
<protein>
    <recommendedName>
        <fullName evidence="8">Putative manganese efflux pump MntP</fullName>
    </recommendedName>
</protein>
<evidence type="ECO:0000256" key="7">
    <source>
        <dbReference type="ARBA" id="ARBA00023211"/>
    </source>
</evidence>
<dbReference type="EMBL" id="PDCG01000004">
    <property type="protein sequence ID" value="RBP97684.1"/>
    <property type="molecule type" value="Genomic_DNA"/>
</dbReference>
<feature type="transmembrane region" description="Helical" evidence="8">
    <location>
        <begin position="132"/>
        <end position="152"/>
    </location>
</feature>
<sequence>MIIEILLISLSVSMDAFAVAIGKGLTVKRVRAQDALKTAIWFGGLQALFPLLGFFLASRFNQYLDQVDHWIIFILLALIGGNMIREAFGEDQENLKETAKFDWRHMLPLAVACSIDAFAIGVSLAFMDVNVIFAIATIGLVTGVLSAAGLYMGRFVGARWQTPAQIAGGLMLIFIGLKVLLEHLGFIAW</sequence>
<feature type="transmembrane region" description="Helical" evidence="8">
    <location>
        <begin position="69"/>
        <end position="85"/>
    </location>
</feature>
<dbReference type="HAMAP" id="MF_01521">
    <property type="entry name" value="MntP_pump"/>
    <property type="match status" value="1"/>
</dbReference>
<dbReference type="InterPro" id="IPR022929">
    <property type="entry name" value="Put_MntP"/>
</dbReference>
<evidence type="ECO:0000313" key="9">
    <source>
        <dbReference type="EMBL" id="RBP97684.1"/>
    </source>
</evidence>
<feature type="transmembrane region" description="Helical" evidence="8">
    <location>
        <begin position="164"/>
        <end position="181"/>
    </location>
</feature>
<gene>
    <name evidence="8" type="primary">mntP</name>
    <name evidence="9" type="ORF">CRD60_05470</name>
</gene>
<evidence type="ECO:0000256" key="8">
    <source>
        <dbReference type="HAMAP-Rule" id="MF_01521"/>
    </source>
</evidence>